<dbReference type="EMBL" id="KQ085996">
    <property type="protein sequence ID" value="KLO11598.1"/>
    <property type="molecule type" value="Genomic_DNA"/>
</dbReference>
<dbReference type="Proteomes" id="UP000053477">
    <property type="component" value="Unassembled WGS sequence"/>
</dbReference>
<evidence type="ECO:0000313" key="3">
    <source>
        <dbReference type="Proteomes" id="UP000053477"/>
    </source>
</evidence>
<protein>
    <recommendedName>
        <fullName evidence="4">Malate dehydrogenase</fullName>
    </recommendedName>
</protein>
<organism evidence="2 3">
    <name type="scientific">Schizopora paradoxa</name>
    <dbReference type="NCBI Taxonomy" id="27342"/>
    <lineage>
        <taxon>Eukaryota</taxon>
        <taxon>Fungi</taxon>
        <taxon>Dikarya</taxon>
        <taxon>Basidiomycota</taxon>
        <taxon>Agaricomycotina</taxon>
        <taxon>Agaricomycetes</taxon>
        <taxon>Hymenochaetales</taxon>
        <taxon>Schizoporaceae</taxon>
        <taxon>Schizopora</taxon>
    </lineage>
</organism>
<dbReference type="PANTHER" id="PTHR35567">
    <property type="entry name" value="MALATE DEHYDROGENASE (AFU_ORTHOLOGUE AFUA_2G13800)"/>
    <property type="match status" value="1"/>
</dbReference>
<feature type="signal peptide" evidence="1">
    <location>
        <begin position="1"/>
        <end position="17"/>
    </location>
</feature>
<dbReference type="PANTHER" id="PTHR35567:SF1">
    <property type="entry name" value="CONSERVED FUNGAL PROTEIN (AFU_ORTHOLOGUE AFUA_1G14230)"/>
    <property type="match status" value="1"/>
</dbReference>
<sequence length="229" mass="24001">MFAKFSSVLLLATLTLATPVFKITGCNVQTEKPNLPSGQTMLTVPSGEVVENIALGVGVQNYTCSSAGTFTSVGAVAELIDVSCLAGSPIFGSLTTDAFEIFNASNAITVTDVIDALGSSFVVLGQHYFVTNPFTGSGVSPTFDFRAASKKGDPNAFVIANKTGDIPAPTGSQDVDWLELTGAIGDLAKHVFRIDTKAGQAPLSCTPGAFFSTKYTAQYWFYNGTTTKH</sequence>
<keyword evidence="1" id="KW-0732">Signal</keyword>
<keyword evidence="3" id="KW-1185">Reference proteome</keyword>
<evidence type="ECO:0000313" key="2">
    <source>
        <dbReference type="EMBL" id="KLO11598.1"/>
    </source>
</evidence>
<reference evidence="2 3" key="1">
    <citation type="submission" date="2015-04" db="EMBL/GenBank/DDBJ databases">
        <title>Complete genome sequence of Schizopora paradoxa KUC8140, a cosmopolitan wood degrader in East Asia.</title>
        <authorList>
            <consortium name="DOE Joint Genome Institute"/>
            <person name="Min B."/>
            <person name="Park H."/>
            <person name="Jang Y."/>
            <person name="Kim J.-J."/>
            <person name="Kim K.H."/>
            <person name="Pangilinan J."/>
            <person name="Lipzen A."/>
            <person name="Riley R."/>
            <person name="Grigoriev I.V."/>
            <person name="Spatafora J.W."/>
            <person name="Choi I.-G."/>
        </authorList>
    </citation>
    <scope>NUCLEOTIDE SEQUENCE [LARGE SCALE GENOMIC DNA]</scope>
    <source>
        <strain evidence="2 3">KUC8140</strain>
    </source>
</reference>
<proteinExistence type="predicted"/>
<evidence type="ECO:0008006" key="4">
    <source>
        <dbReference type="Google" id="ProtNLM"/>
    </source>
</evidence>
<dbReference type="InterPro" id="IPR021851">
    <property type="entry name" value="DUF3455"/>
</dbReference>
<gene>
    <name evidence="2" type="ORF">SCHPADRAFT_941912</name>
</gene>
<dbReference type="AlphaFoldDB" id="A0A0H2RQ49"/>
<feature type="chain" id="PRO_5005201911" description="Malate dehydrogenase" evidence="1">
    <location>
        <begin position="18"/>
        <end position="229"/>
    </location>
</feature>
<evidence type="ECO:0000256" key="1">
    <source>
        <dbReference type="SAM" id="SignalP"/>
    </source>
</evidence>
<dbReference type="InParanoid" id="A0A0H2RQ49"/>
<name>A0A0H2RQ49_9AGAM</name>
<accession>A0A0H2RQ49</accession>
<dbReference type="Pfam" id="PF11937">
    <property type="entry name" value="DUF3455"/>
    <property type="match status" value="1"/>
</dbReference>
<dbReference type="OrthoDB" id="1859733at2759"/>